<gene>
    <name evidence="2" type="ORF">BU24DRAFT_483445</name>
</gene>
<dbReference type="AlphaFoldDB" id="A0A6A5XLL2"/>
<protein>
    <submittedName>
        <fullName evidence="2">Uncharacterized protein</fullName>
    </submittedName>
</protein>
<accession>A0A6A5XLL2</accession>
<feature type="compositionally biased region" description="Acidic residues" evidence="1">
    <location>
        <begin position="647"/>
        <end position="666"/>
    </location>
</feature>
<organism evidence="2 3">
    <name type="scientific">Aaosphaeria arxii CBS 175.79</name>
    <dbReference type="NCBI Taxonomy" id="1450172"/>
    <lineage>
        <taxon>Eukaryota</taxon>
        <taxon>Fungi</taxon>
        <taxon>Dikarya</taxon>
        <taxon>Ascomycota</taxon>
        <taxon>Pezizomycotina</taxon>
        <taxon>Dothideomycetes</taxon>
        <taxon>Pleosporomycetidae</taxon>
        <taxon>Pleosporales</taxon>
        <taxon>Pleosporales incertae sedis</taxon>
        <taxon>Aaosphaeria</taxon>
    </lineage>
</organism>
<proteinExistence type="predicted"/>
<feature type="region of interest" description="Disordered" evidence="1">
    <location>
        <begin position="609"/>
        <end position="666"/>
    </location>
</feature>
<evidence type="ECO:0000313" key="2">
    <source>
        <dbReference type="EMBL" id="KAF2013640.1"/>
    </source>
</evidence>
<evidence type="ECO:0000256" key="1">
    <source>
        <dbReference type="SAM" id="MobiDB-lite"/>
    </source>
</evidence>
<reference evidence="2" key="1">
    <citation type="journal article" date="2020" name="Stud. Mycol.">
        <title>101 Dothideomycetes genomes: a test case for predicting lifestyles and emergence of pathogens.</title>
        <authorList>
            <person name="Haridas S."/>
            <person name="Albert R."/>
            <person name="Binder M."/>
            <person name="Bloem J."/>
            <person name="Labutti K."/>
            <person name="Salamov A."/>
            <person name="Andreopoulos B."/>
            <person name="Baker S."/>
            <person name="Barry K."/>
            <person name="Bills G."/>
            <person name="Bluhm B."/>
            <person name="Cannon C."/>
            <person name="Castanera R."/>
            <person name="Culley D."/>
            <person name="Daum C."/>
            <person name="Ezra D."/>
            <person name="Gonzalez J."/>
            <person name="Henrissat B."/>
            <person name="Kuo A."/>
            <person name="Liang C."/>
            <person name="Lipzen A."/>
            <person name="Lutzoni F."/>
            <person name="Magnuson J."/>
            <person name="Mondo S."/>
            <person name="Nolan M."/>
            <person name="Ohm R."/>
            <person name="Pangilinan J."/>
            <person name="Park H.-J."/>
            <person name="Ramirez L."/>
            <person name="Alfaro M."/>
            <person name="Sun H."/>
            <person name="Tritt A."/>
            <person name="Yoshinaga Y."/>
            <person name="Zwiers L.-H."/>
            <person name="Turgeon B."/>
            <person name="Goodwin S."/>
            <person name="Spatafora J."/>
            <person name="Crous P."/>
            <person name="Grigoriev I."/>
        </authorList>
    </citation>
    <scope>NUCLEOTIDE SEQUENCE</scope>
    <source>
        <strain evidence="2">CBS 175.79</strain>
    </source>
</reference>
<dbReference type="Proteomes" id="UP000799778">
    <property type="component" value="Unassembled WGS sequence"/>
</dbReference>
<dbReference type="EMBL" id="ML978071">
    <property type="protein sequence ID" value="KAF2013640.1"/>
    <property type="molecule type" value="Genomic_DNA"/>
</dbReference>
<dbReference type="RefSeq" id="XP_033381979.1">
    <property type="nucleotide sequence ID" value="XM_033533282.1"/>
</dbReference>
<feature type="compositionally biased region" description="Acidic residues" evidence="1">
    <location>
        <begin position="627"/>
        <end position="640"/>
    </location>
</feature>
<sequence length="666" mass="75764">MSSISSRQSLAARLAFLSNTERPLYRLPNEIVYQIASEMTTGIQDAGEIRLGYLEELGNYRTYESPFPNDTRQRDDLCSMALSCRRLSKQAQRVLFRDIKLCTRWKISASHSVGSYDHYANLLRTLNDRPDLAQQVRHLSIDLSHQHKIAQGQFAATAEGRNIMSLGHGIIADLGFSRPRKVIWTRDLLDGRPGAICGVILALLPQLLTLELRQKGAESPETIGPMFGQYMSGPSPNFRLLDVHYNDRILRLYNMRLSGLETLQGFSRLRCLRLTTRALLFAYGLRFLPQIENLEIQIDFIDRFLFPFPDPSLDSLLDFQHIKTVHLDVRLVPIKARCAELRSFLKYFIPSLPSLTAVTYMGDISCNPFEWKNFASKMLYVLFFHLIRHLPQSVHILSLPCGYWCSPHRTLRRLAIPLKRLQQLQHLVAPHCALISDAKLEPILSEDGNMDFLVALEESGSAGPGTSMTAEQASKPSDIQAVMGYFREWARIEDIDNWPAAPPDISKHLEARLFEAAASPLAILPFTLRTLVIRSANHETYLWIQELFAYTHTHFKHLESVELVFDTYDPEADMRGDWVCYTYVKNLQHDFTIGTGVKLVLTYGGDPNVTESEDEYTSSQYASSASDEMEVSEQEEEEDTDSHNESEGSEWIESEGGSDIEDEEPY</sequence>
<evidence type="ECO:0000313" key="3">
    <source>
        <dbReference type="Proteomes" id="UP000799778"/>
    </source>
</evidence>
<keyword evidence="3" id="KW-1185">Reference proteome</keyword>
<dbReference type="GeneID" id="54290679"/>
<name>A0A6A5XLL2_9PLEO</name>